<proteinExistence type="predicted"/>
<reference evidence="2 3" key="1">
    <citation type="submission" date="2024-09" db="EMBL/GenBank/DDBJ databases">
        <title>Rethinking Asexuality: The Enigmatic Case of Functional Sexual Genes in Lepraria (Stereocaulaceae).</title>
        <authorList>
            <person name="Doellman M."/>
            <person name="Sun Y."/>
            <person name="Barcenas-Pena A."/>
            <person name="Lumbsch H.T."/>
            <person name="Grewe F."/>
        </authorList>
    </citation>
    <scope>NUCLEOTIDE SEQUENCE [LARGE SCALE GENOMIC DNA]</scope>
    <source>
        <strain evidence="2 3">Mercado 3170</strain>
    </source>
</reference>
<evidence type="ECO:0000259" key="1">
    <source>
        <dbReference type="Pfam" id="PF17111"/>
    </source>
</evidence>
<dbReference type="Pfam" id="PF17111">
    <property type="entry name" value="PigL_N"/>
    <property type="match status" value="1"/>
</dbReference>
<keyword evidence="3" id="KW-1185">Reference proteome</keyword>
<gene>
    <name evidence="2" type="ORF">N7G274_003282</name>
</gene>
<dbReference type="InterPro" id="IPR031348">
    <property type="entry name" value="PigL_N"/>
</dbReference>
<dbReference type="Proteomes" id="UP001590950">
    <property type="component" value="Unassembled WGS sequence"/>
</dbReference>
<name>A0ABR4AK25_9LECA</name>
<comment type="caution">
    <text evidence="2">The sequence shown here is derived from an EMBL/GenBank/DDBJ whole genome shotgun (WGS) entry which is preliminary data.</text>
</comment>
<sequence>MADPLSITASVLTLAGAAGEVGKGLRLLKALKGAPEGLDDLLDDISRLELVLETINNATSDRQAAAPVMETLLAAGRNRLAELDVLIQYTLTEAGEDRRVDRLQWAKRRDDVERIQQKLDRIAVDQYSQFVRLPAFMRKRLRTMT</sequence>
<feature type="domain" description="Azaphilone pigments biosynthesis cluster protein L N-terminal" evidence="1">
    <location>
        <begin position="2"/>
        <end position="119"/>
    </location>
</feature>
<organism evidence="2 3">
    <name type="scientific">Stereocaulon virgatum</name>
    <dbReference type="NCBI Taxonomy" id="373712"/>
    <lineage>
        <taxon>Eukaryota</taxon>
        <taxon>Fungi</taxon>
        <taxon>Dikarya</taxon>
        <taxon>Ascomycota</taxon>
        <taxon>Pezizomycotina</taxon>
        <taxon>Lecanoromycetes</taxon>
        <taxon>OSLEUM clade</taxon>
        <taxon>Lecanoromycetidae</taxon>
        <taxon>Lecanorales</taxon>
        <taxon>Lecanorineae</taxon>
        <taxon>Stereocaulaceae</taxon>
        <taxon>Stereocaulon</taxon>
    </lineage>
</organism>
<evidence type="ECO:0000313" key="2">
    <source>
        <dbReference type="EMBL" id="KAL2043763.1"/>
    </source>
</evidence>
<dbReference type="EMBL" id="JBEFKJ010000010">
    <property type="protein sequence ID" value="KAL2043763.1"/>
    <property type="molecule type" value="Genomic_DNA"/>
</dbReference>
<protein>
    <recommendedName>
        <fullName evidence="1">Azaphilone pigments biosynthesis cluster protein L N-terminal domain-containing protein</fullName>
    </recommendedName>
</protein>
<accession>A0ABR4AK25</accession>
<evidence type="ECO:0000313" key="3">
    <source>
        <dbReference type="Proteomes" id="UP001590950"/>
    </source>
</evidence>